<proteinExistence type="inferred from homology"/>
<comment type="subcellular location">
    <subcellularLocation>
        <location evidence="1">Cell membrane</location>
        <topology evidence="1">Single-pass membrane protein</topology>
    </subcellularLocation>
    <subcellularLocation>
        <location evidence="7">Cell membrane</location>
        <topology evidence="7">Single-pass type II membrane protein</topology>
    </subcellularLocation>
</comment>
<evidence type="ECO:0000256" key="5">
    <source>
        <dbReference type="ARBA" id="ARBA00022989"/>
    </source>
</evidence>
<dbReference type="GeneID" id="65536962"/>
<evidence type="ECO:0000256" key="7">
    <source>
        <dbReference type="RuleBase" id="RU003879"/>
    </source>
</evidence>
<dbReference type="EMBL" id="CP015402">
    <property type="protein sequence ID" value="ANU63815.1"/>
    <property type="molecule type" value="Genomic_DNA"/>
</dbReference>
<gene>
    <name evidence="8" type="ORF">A4V02_08795</name>
    <name evidence="9" type="ORF">E5333_10740</name>
</gene>
<comment type="similarity">
    <text evidence="2 7">Belongs to the ExbD/TolR family.</text>
</comment>
<reference evidence="10" key="1">
    <citation type="submission" date="2016-04" db="EMBL/GenBank/DDBJ databases">
        <title>Complete Genome Sequences of Twelve Strains of a Stable Defined Moderately Diverse Mouse Microbiota 2 (sDMDMm2).</title>
        <authorList>
            <person name="Uchimura Y."/>
            <person name="Wyss M."/>
            <person name="Brugiroux S."/>
            <person name="Limenitakis J.P."/>
            <person name="Stecher B."/>
            <person name="McCoy K.D."/>
            <person name="Macpherson A.J."/>
        </authorList>
    </citation>
    <scope>NUCLEOTIDE SEQUENCE [LARGE SCALE GENOMIC DNA]</scope>
    <source>
        <strain evidence="10">YL27</strain>
    </source>
</reference>
<evidence type="ECO:0000256" key="1">
    <source>
        <dbReference type="ARBA" id="ARBA00004162"/>
    </source>
</evidence>
<dbReference type="OrthoDB" id="9793581at2"/>
<dbReference type="KEGG" id="pary:A4V02_08795"/>
<dbReference type="AlphaFoldDB" id="A0A1B1SAJ2"/>
<evidence type="ECO:0000313" key="9">
    <source>
        <dbReference type="EMBL" id="TGY72015.1"/>
    </source>
</evidence>
<evidence type="ECO:0000256" key="3">
    <source>
        <dbReference type="ARBA" id="ARBA00022475"/>
    </source>
</evidence>
<keyword evidence="10" id="KW-1185">Reference proteome</keyword>
<dbReference type="Proteomes" id="UP000306630">
    <property type="component" value="Unassembled WGS sequence"/>
</dbReference>
<evidence type="ECO:0000256" key="2">
    <source>
        <dbReference type="ARBA" id="ARBA00005811"/>
    </source>
</evidence>
<dbReference type="Pfam" id="PF02472">
    <property type="entry name" value="ExbD"/>
    <property type="match status" value="1"/>
</dbReference>
<keyword evidence="3" id="KW-1003">Cell membrane</keyword>
<organism evidence="8 10">
    <name type="scientific">Muribaculum intestinale</name>
    <dbReference type="NCBI Taxonomy" id="1796646"/>
    <lineage>
        <taxon>Bacteria</taxon>
        <taxon>Pseudomonadati</taxon>
        <taxon>Bacteroidota</taxon>
        <taxon>Bacteroidia</taxon>
        <taxon>Bacteroidales</taxon>
        <taxon>Muribaculaceae</taxon>
        <taxon>Muribaculum</taxon>
    </lineage>
</organism>
<keyword evidence="7" id="KW-0653">Protein transport</keyword>
<dbReference type="RefSeq" id="WP_068961116.1">
    <property type="nucleotide sequence ID" value="NZ_CAJTAP010000003.1"/>
</dbReference>
<dbReference type="PANTHER" id="PTHR30558">
    <property type="entry name" value="EXBD MEMBRANE COMPONENT OF PMF-DRIVEN MACROMOLECULE IMPORT SYSTEM"/>
    <property type="match status" value="1"/>
</dbReference>
<evidence type="ECO:0000256" key="6">
    <source>
        <dbReference type="ARBA" id="ARBA00023136"/>
    </source>
</evidence>
<dbReference type="GO" id="GO:0022857">
    <property type="term" value="F:transmembrane transporter activity"/>
    <property type="evidence" value="ECO:0007669"/>
    <property type="project" value="InterPro"/>
</dbReference>
<dbReference type="InterPro" id="IPR003400">
    <property type="entry name" value="ExbD"/>
</dbReference>
<dbReference type="STRING" id="1796646.A4V02_08795"/>
<dbReference type="PANTHER" id="PTHR30558:SF3">
    <property type="entry name" value="BIOPOLYMER TRANSPORT PROTEIN EXBD-RELATED"/>
    <property type="match status" value="1"/>
</dbReference>
<dbReference type="EMBL" id="SRYD01000044">
    <property type="protein sequence ID" value="TGY72015.1"/>
    <property type="molecule type" value="Genomic_DNA"/>
</dbReference>
<evidence type="ECO:0000313" key="10">
    <source>
        <dbReference type="Proteomes" id="UP000186351"/>
    </source>
</evidence>
<reference evidence="9 11" key="3">
    <citation type="submission" date="2019-04" db="EMBL/GenBank/DDBJ databases">
        <title>Microbes associate with the intestines of laboratory mice.</title>
        <authorList>
            <person name="Navarre W."/>
            <person name="Wong E."/>
            <person name="Huang K."/>
            <person name="Tropini C."/>
            <person name="Ng K."/>
            <person name="Yu B."/>
        </authorList>
    </citation>
    <scope>NUCLEOTIDE SEQUENCE [LARGE SCALE GENOMIC DNA]</scope>
    <source>
        <strain evidence="9 11">NM06_A21</strain>
    </source>
</reference>
<evidence type="ECO:0000313" key="8">
    <source>
        <dbReference type="EMBL" id="ANU63815.1"/>
    </source>
</evidence>
<sequence length="233" mass="26027">MGKVKIKRKSTLIDMTAMSDVTVLLLTFFMLTSTFLQKEPVTVITPASVSELKVPINNVTTVLVSPKGEIFLGVLGDADSTYSSEKVRADILQNAVTEYNKTHSKKVQLTQEQVNKFAKMNMFGMPIAQLPAFLDESQVHQDEIMQGKRPEWKIGIPVDGNQDLANPNEFQIWMRAIYNSNDNMEKTIKSGEGIAVKADADTPYDIVHTVLDNLQTLKMNKFSLLTALKTEND</sequence>
<keyword evidence="5" id="KW-1133">Transmembrane helix</keyword>
<evidence type="ECO:0000313" key="11">
    <source>
        <dbReference type="Proteomes" id="UP000306630"/>
    </source>
</evidence>
<reference evidence="8" key="2">
    <citation type="submission" date="2017-04" db="EMBL/GenBank/DDBJ databases">
        <title>Complete Genome Sequences of Twelve Strains of a Stable Defined Moderately Diverse Mouse Microbiota 2 (sDMDMm2).</title>
        <authorList>
            <person name="Uchimura Y."/>
            <person name="Wyss M."/>
            <person name="Brugiroux S."/>
            <person name="Limenitakis J.P."/>
            <person name="Stecher B."/>
            <person name="McCoy K.D."/>
            <person name="Macpherson A.J."/>
        </authorList>
    </citation>
    <scope>NUCLEOTIDE SEQUENCE</scope>
    <source>
        <strain evidence="8">YL27</strain>
    </source>
</reference>
<keyword evidence="7" id="KW-0813">Transport</keyword>
<keyword evidence="4 7" id="KW-0812">Transmembrane</keyword>
<dbReference type="GO" id="GO:0015031">
    <property type="term" value="P:protein transport"/>
    <property type="evidence" value="ECO:0007669"/>
    <property type="project" value="UniProtKB-KW"/>
</dbReference>
<accession>A0A1Z2XI22</accession>
<evidence type="ECO:0000256" key="4">
    <source>
        <dbReference type="ARBA" id="ARBA00022692"/>
    </source>
</evidence>
<name>A0A1B1SAJ2_9BACT</name>
<protein>
    <submittedName>
        <fullName evidence="9">Biopolymer transporter ExbD</fullName>
    </submittedName>
</protein>
<keyword evidence="6" id="KW-0472">Membrane</keyword>
<dbReference type="Proteomes" id="UP000186351">
    <property type="component" value="Chromosome"/>
</dbReference>
<dbReference type="GO" id="GO:0005886">
    <property type="term" value="C:plasma membrane"/>
    <property type="evidence" value="ECO:0007669"/>
    <property type="project" value="UniProtKB-SubCell"/>
</dbReference>
<accession>A0A1B1SAJ2</accession>